<protein>
    <submittedName>
        <fullName evidence="5 7">Uncharacterized protein</fullName>
    </submittedName>
</protein>
<evidence type="ECO:0000256" key="2">
    <source>
        <dbReference type="ARBA" id="ARBA00004569"/>
    </source>
</evidence>
<evidence type="ECO:0000313" key="6">
    <source>
        <dbReference type="Proteomes" id="UP000504638"/>
    </source>
</evidence>
<dbReference type="RefSeq" id="XP_033537113.1">
    <property type="nucleotide sequence ID" value="XM_033678746.1"/>
</dbReference>
<dbReference type="InterPro" id="IPR009069">
    <property type="entry name" value="Cys_alpha_HP_mot_SF"/>
</dbReference>
<dbReference type="OrthoDB" id="9971592at2759"/>
<accession>A0A6G1GBX1</accession>
<gene>
    <name evidence="5 7" type="ORF">P152DRAFT_455196</name>
</gene>
<reference evidence="7" key="2">
    <citation type="submission" date="2020-04" db="EMBL/GenBank/DDBJ databases">
        <authorList>
            <consortium name="NCBI Genome Project"/>
        </authorList>
    </citation>
    <scope>NUCLEOTIDE SEQUENCE</scope>
    <source>
        <strain evidence="7">CBS 781.70</strain>
    </source>
</reference>
<dbReference type="GeneID" id="54419316"/>
<comment type="subcellular location">
    <subcellularLocation>
        <location evidence="2">Mitochondrion intermembrane space</location>
    </subcellularLocation>
</comment>
<organism evidence="5">
    <name type="scientific">Eremomyces bilateralis CBS 781.70</name>
    <dbReference type="NCBI Taxonomy" id="1392243"/>
    <lineage>
        <taxon>Eukaryota</taxon>
        <taxon>Fungi</taxon>
        <taxon>Dikarya</taxon>
        <taxon>Ascomycota</taxon>
        <taxon>Pezizomycotina</taxon>
        <taxon>Dothideomycetes</taxon>
        <taxon>Dothideomycetes incertae sedis</taxon>
        <taxon>Eremomycetales</taxon>
        <taxon>Eremomycetaceae</taxon>
        <taxon>Eremomyces</taxon>
    </lineage>
</organism>
<dbReference type="SUPFAM" id="SSF47072">
    <property type="entry name" value="Cysteine alpha-hairpin motif"/>
    <property type="match status" value="1"/>
</dbReference>
<dbReference type="InterPro" id="IPR051040">
    <property type="entry name" value="COX23"/>
</dbReference>
<evidence type="ECO:0000256" key="1">
    <source>
        <dbReference type="ARBA" id="ARBA00003875"/>
    </source>
</evidence>
<evidence type="ECO:0000256" key="3">
    <source>
        <dbReference type="ARBA" id="ARBA00023128"/>
    </source>
</evidence>
<dbReference type="PROSITE" id="PS51808">
    <property type="entry name" value="CHCH"/>
    <property type="match status" value="1"/>
</dbReference>
<dbReference type="Proteomes" id="UP000504638">
    <property type="component" value="Unplaced"/>
</dbReference>
<evidence type="ECO:0000313" key="7">
    <source>
        <dbReference type="RefSeq" id="XP_033537113.1"/>
    </source>
</evidence>
<proteinExistence type="predicted"/>
<dbReference type="PANTHER" id="PTHR46811:SF1">
    <property type="entry name" value="COILED-COIL-HELIX-COILED-COIL-HELIX DOMAIN-CONTAINING PROTEIN 7"/>
    <property type="match status" value="1"/>
</dbReference>
<reference evidence="7" key="3">
    <citation type="submission" date="2025-04" db="UniProtKB">
        <authorList>
            <consortium name="RefSeq"/>
        </authorList>
    </citation>
    <scope>IDENTIFICATION</scope>
    <source>
        <strain evidence="7">CBS 781.70</strain>
    </source>
</reference>
<keyword evidence="6" id="KW-1185">Reference proteome</keyword>
<name>A0A6G1GBX1_9PEZI</name>
<keyword evidence="3" id="KW-0496">Mitochondrion</keyword>
<dbReference type="EMBL" id="ML975151">
    <property type="protein sequence ID" value="KAF1815482.1"/>
    <property type="molecule type" value="Genomic_DNA"/>
</dbReference>
<evidence type="ECO:0000313" key="5">
    <source>
        <dbReference type="EMBL" id="KAF1815482.1"/>
    </source>
</evidence>
<keyword evidence="4" id="KW-1015">Disulfide bond</keyword>
<dbReference type="GO" id="GO:0033108">
    <property type="term" value="P:mitochondrial respiratory chain complex assembly"/>
    <property type="evidence" value="ECO:0007669"/>
    <property type="project" value="TreeGrafter"/>
</dbReference>
<dbReference type="AlphaFoldDB" id="A0A6G1GBX1"/>
<reference evidence="5 7" key="1">
    <citation type="submission" date="2020-01" db="EMBL/GenBank/DDBJ databases">
        <authorList>
            <consortium name="DOE Joint Genome Institute"/>
            <person name="Haridas S."/>
            <person name="Albert R."/>
            <person name="Binder M."/>
            <person name="Bloem J."/>
            <person name="Labutti K."/>
            <person name="Salamov A."/>
            <person name="Andreopoulos B."/>
            <person name="Baker S.E."/>
            <person name="Barry K."/>
            <person name="Bills G."/>
            <person name="Bluhm B.H."/>
            <person name="Cannon C."/>
            <person name="Castanera R."/>
            <person name="Culley D.E."/>
            <person name="Daum C."/>
            <person name="Ezra D."/>
            <person name="Gonzalez J.B."/>
            <person name="Henrissat B."/>
            <person name="Kuo A."/>
            <person name="Liang C."/>
            <person name="Lipzen A."/>
            <person name="Lutzoni F."/>
            <person name="Magnuson J."/>
            <person name="Mondo S."/>
            <person name="Nolan M."/>
            <person name="Ohm R."/>
            <person name="Pangilinan J."/>
            <person name="Park H.-J."/>
            <person name="Ramirez L."/>
            <person name="Alfaro M."/>
            <person name="Sun H."/>
            <person name="Tritt A."/>
            <person name="Yoshinaga Y."/>
            <person name="Zwiers L.-H."/>
            <person name="Turgeon B.G."/>
            <person name="Goodwin S.B."/>
            <person name="Spatafora J.W."/>
            <person name="Crous P.W."/>
            <person name="Grigoriev I.V."/>
        </authorList>
    </citation>
    <scope>NUCLEOTIDE SEQUENCE</scope>
    <source>
        <strain evidence="5 7">CBS 781.70</strain>
    </source>
</reference>
<sequence length="78" mass="9066">MASQPGESAWTEETAKKFESKQLSKYMDPCQEAANRSLKCLARNGGEKEMCNDYFLAYRDCKKQWLEDRNKNKKGFFG</sequence>
<dbReference type="PANTHER" id="PTHR46811">
    <property type="entry name" value="COILED-COIL-HELIX-COILED-COIL-HELIX DOMAIN-CONTAINING PROTEIN 7"/>
    <property type="match status" value="1"/>
</dbReference>
<evidence type="ECO:0000256" key="4">
    <source>
        <dbReference type="ARBA" id="ARBA00023157"/>
    </source>
</evidence>
<comment type="function">
    <text evidence="1">Required for the assembly of cytochrome c oxidase.</text>
</comment>
<dbReference type="GO" id="GO:0005758">
    <property type="term" value="C:mitochondrial intermembrane space"/>
    <property type="evidence" value="ECO:0007669"/>
    <property type="project" value="UniProtKB-SubCell"/>
</dbReference>